<gene>
    <name evidence="2" type="ORF">VB774_10810</name>
</gene>
<dbReference type="Pfam" id="PF09346">
    <property type="entry name" value="SMI1_KNR4"/>
    <property type="match status" value="1"/>
</dbReference>
<reference evidence="2 3" key="1">
    <citation type="submission" date="2023-12" db="EMBL/GenBank/DDBJ databases">
        <title>Baltic Sea Cyanobacteria.</title>
        <authorList>
            <person name="Delbaje E."/>
            <person name="Fewer D.P."/>
            <person name="Shishido T.K."/>
        </authorList>
    </citation>
    <scope>NUCLEOTIDE SEQUENCE [LARGE SCALE GENOMIC DNA]</scope>
    <source>
        <strain evidence="2 3">UHCC 0370</strain>
    </source>
</reference>
<dbReference type="InterPro" id="IPR051873">
    <property type="entry name" value="KNR4/SMI1_regulator"/>
</dbReference>
<proteinExistence type="predicted"/>
<dbReference type="Proteomes" id="UP001301388">
    <property type="component" value="Unassembled WGS sequence"/>
</dbReference>
<feature type="domain" description="Knr4/Smi1-like" evidence="1">
    <location>
        <begin position="71"/>
        <end position="135"/>
    </location>
</feature>
<dbReference type="InterPro" id="IPR018958">
    <property type="entry name" value="Knr4/Smi1-like_dom"/>
</dbReference>
<protein>
    <submittedName>
        <fullName evidence="2">SMI1/KNR4 family protein</fullName>
    </submittedName>
</protein>
<evidence type="ECO:0000313" key="2">
    <source>
        <dbReference type="EMBL" id="MEA5478111.1"/>
    </source>
</evidence>
<dbReference type="Gene3D" id="3.40.1580.10">
    <property type="entry name" value="SMI1/KNR4-like"/>
    <property type="match status" value="1"/>
</dbReference>
<sequence>MQLVERDRAEIDNGGFRSVPVIVLLTLPIHLNRTYKECFAGESIHPAKLAIWKGLLDSGTFQNEDGQDQGCEPDLGVFNVWWSSKWIPLTYDGCGNHDCLDLAPAEGGNIGQIISMWHDDPERKILAPSFRDWLQNYAEELEYSLLKSNL</sequence>
<accession>A0ABU5TIK9</accession>
<dbReference type="SUPFAM" id="SSF160631">
    <property type="entry name" value="SMI1/KNR4-like"/>
    <property type="match status" value="1"/>
</dbReference>
<dbReference type="EMBL" id="JAYGIE010000061">
    <property type="protein sequence ID" value="MEA5478111.1"/>
    <property type="molecule type" value="Genomic_DNA"/>
</dbReference>
<organism evidence="2 3">
    <name type="scientific">Pseudanabaena galeata UHCC 0370</name>
    <dbReference type="NCBI Taxonomy" id="3110310"/>
    <lineage>
        <taxon>Bacteria</taxon>
        <taxon>Bacillati</taxon>
        <taxon>Cyanobacteriota</taxon>
        <taxon>Cyanophyceae</taxon>
        <taxon>Pseudanabaenales</taxon>
        <taxon>Pseudanabaenaceae</taxon>
        <taxon>Pseudanabaena</taxon>
    </lineage>
</organism>
<dbReference type="PANTHER" id="PTHR47432:SF1">
    <property type="entry name" value="CELL WALL ASSEMBLY REGULATOR SMI1"/>
    <property type="match status" value="1"/>
</dbReference>
<comment type="caution">
    <text evidence="2">The sequence shown here is derived from an EMBL/GenBank/DDBJ whole genome shotgun (WGS) entry which is preliminary data.</text>
</comment>
<name>A0ABU5TIK9_9CYAN</name>
<evidence type="ECO:0000313" key="3">
    <source>
        <dbReference type="Proteomes" id="UP001301388"/>
    </source>
</evidence>
<keyword evidence="3" id="KW-1185">Reference proteome</keyword>
<dbReference type="InterPro" id="IPR037883">
    <property type="entry name" value="Knr4/Smi1-like_sf"/>
</dbReference>
<evidence type="ECO:0000259" key="1">
    <source>
        <dbReference type="Pfam" id="PF09346"/>
    </source>
</evidence>
<dbReference type="PANTHER" id="PTHR47432">
    <property type="entry name" value="CELL WALL ASSEMBLY REGULATOR SMI1"/>
    <property type="match status" value="1"/>
</dbReference>